<reference evidence="2 3" key="1">
    <citation type="submission" date="2019-05" db="EMBL/GenBank/DDBJ databases">
        <title>Burkholderia sp. DHOD12, isolated from subtropical forest soil.</title>
        <authorList>
            <person name="Gao Z.-H."/>
            <person name="Qiu L.-H."/>
        </authorList>
    </citation>
    <scope>NUCLEOTIDE SEQUENCE [LARGE SCALE GENOMIC DNA]</scope>
    <source>
        <strain evidence="2 3">DHOD12</strain>
    </source>
</reference>
<dbReference type="RefSeq" id="WP_137337861.1">
    <property type="nucleotide sequence ID" value="NZ_CP040079.1"/>
</dbReference>
<feature type="compositionally biased region" description="Polar residues" evidence="1">
    <location>
        <begin position="1"/>
        <end position="11"/>
    </location>
</feature>
<protein>
    <submittedName>
        <fullName evidence="2">Uncharacterized protein</fullName>
    </submittedName>
</protein>
<dbReference type="KEGG" id="tvl:FAZ95_38905"/>
<name>A0A4P8J4R7_9BURK</name>
<keyword evidence="3" id="KW-1185">Reference proteome</keyword>
<dbReference type="NCBIfam" id="NF038377">
    <property type="entry name" value="TglA_fam_RiPP"/>
    <property type="match status" value="1"/>
</dbReference>
<gene>
    <name evidence="2" type="ORF">FAZ95_38905</name>
</gene>
<dbReference type="AlphaFoldDB" id="A0A4P8J4R7"/>
<feature type="region of interest" description="Disordered" evidence="1">
    <location>
        <begin position="1"/>
        <end position="36"/>
    </location>
</feature>
<accession>A0A4P8J4R7</accession>
<dbReference type="Proteomes" id="UP000298656">
    <property type="component" value="Chromosome 3"/>
</dbReference>
<evidence type="ECO:0000313" key="2">
    <source>
        <dbReference type="EMBL" id="QCP55104.1"/>
    </source>
</evidence>
<sequence>MSNLPNDSVSPEATDHSLNAQAEAALSANAQAQDAEPGSCMFEDFNLDDIEVIESKVFA</sequence>
<proteinExistence type="predicted"/>
<evidence type="ECO:0000313" key="3">
    <source>
        <dbReference type="Proteomes" id="UP000298656"/>
    </source>
</evidence>
<organism evidence="2 3">
    <name type="scientific">Trinickia violacea</name>
    <dbReference type="NCBI Taxonomy" id="2571746"/>
    <lineage>
        <taxon>Bacteria</taxon>
        <taxon>Pseudomonadati</taxon>
        <taxon>Pseudomonadota</taxon>
        <taxon>Betaproteobacteria</taxon>
        <taxon>Burkholderiales</taxon>
        <taxon>Burkholderiaceae</taxon>
        <taxon>Trinickia</taxon>
    </lineage>
</organism>
<evidence type="ECO:0000256" key="1">
    <source>
        <dbReference type="SAM" id="MobiDB-lite"/>
    </source>
</evidence>
<dbReference type="EMBL" id="CP040079">
    <property type="protein sequence ID" value="QCP55104.1"/>
    <property type="molecule type" value="Genomic_DNA"/>
</dbReference>
<feature type="compositionally biased region" description="Low complexity" evidence="1">
    <location>
        <begin position="17"/>
        <end position="36"/>
    </location>
</feature>